<dbReference type="GO" id="GO:0034154">
    <property type="term" value="P:toll-like receptor 7 signaling pathway"/>
    <property type="evidence" value="ECO:0007669"/>
    <property type="project" value="TreeGrafter"/>
</dbReference>
<dbReference type="GO" id="GO:0002224">
    <property type="term" value="P:toll-like receptor signaling pathway"/>
    <property type="evidence" value="ECO:0007669"/>
    <property type="project" value="InterPro"/>
</dbReference>
<feature type="transmembrane region" description="Helical" evidence="2">
    <location>
        <begin position="451"/>
        <end position="478"/>
    </location>
</feature>
<sequence length="645" mass="73997">MAVAEPDYLLDVDHIVSINGEVVRENLMQPHQLGVDDQQQHHHHHPTDLPDDDLLNSIDPNYNEEEEERKYFRRKRLGVIKNVISASVGAMLTYSVYLGLIQMQFILHYDSTYRDVKYSNVGLQDIDEKILMGINITPLVGLCYTPMLIRFFGTKWVMFLATGIYALFVSTNYWERKYTLVPAAVAIGSVIVPLWASLGNYITRMAQKYHEYTNYKEQQEEEDRQVKGVCHRYIIIFQAIFYFCFMLSFVWAQMPFEFFIKQHLNNYNHTLYNVKVCGTKERGTIDGFNNTVLERLPKSMHLIIVESVLMAVAFLAMMMMLLLCGAAYRPTEEIDLRSIGWGNISSCRFKHMRDYRLRLLLPFFIYSGFEILFVCTGFTLSYGVCSLGLESMGTVLMAYGVAAGLGSLLSLGQLRAPRCACLYAGAALHLVLIVALYAWAPTPRDLSQRYFVYTVAVLWGLGSGLNKTGLSILLGMLYEDKDRQDFIFTLYHWWQAVAIFITYLWTTYVSYMKVKLSFLLACLLLALACYVYMERKVALGHRPRLPRLPKPKRRNKGYRYFLDEDSDEESDDGGHERDDNDRADSDYEENEEVARERRDGGDDGSGDNERPRQRRQARAGRRREERGLDNGAHDGAAAAAADDGE</sequence>
<feature type="compositionally biased region" description="Basic residues" evidence="1">
    <location>
        <begin position="612"/>
        <end position="621"/>
    </location>
</feature>
<dbReference type="Proteomes" id="UP001318040">
    <property type="component" value="Chromosome 5"/>
</dbReference>
<feature type="transmembrane region" description="Helical" evidence="2">
    <location>
        <begin position="130"/>
        <end position="149"/>
    </location>
</feature>
<feature type="compositionally biased region" description="Low complexity" evidence="1">
    <location>
        <begin position="633"/>
        <end position="645"/>
    </location>
</feature>
<dbReference type="GO" id="GO:0005768">
    <property type="term" value="C:endosome"/>
    <property type="evidence" value="ECO:0007669"/>
    <property type="project" value="TreeGrafter"/>
</dbReference>
<feature type="transmembrane region" description="Helical" evidence="2">
    <location>
        <begin position="359"/>
        <end position="384"/>
    </location>
</feature>
<dbReference type="GO" id="GO:0006886">
    <property type="term" value="P:intracellular protein transport"/>
    <property type="evidence" value="ECO:0007669"/>
    <property type="project" value="TreeGrafter"/>
</dbReference>
<feature type="transmembrane region" description="Helical" evidence="2">
    <location>
        <begin position="490"/>
        <end position="508"/>
    </location>
</feature>
<feature type="compositionally biased region" description="Basic and acidic residues" evidence="1">
    <location>
        <begin position="592"/>
        <end position="611"/>
    </location>
</feature>
<evidence type="ECO:0000256" key="1">
    <source>
        <dbReference type="SAM" id="MobiDB-lite"/>
    </source>
</evidence>
<protein>
    <submittedName>
        <fullName evidence="4">Protein unc-93 homolog B1</fullName>
    </submittedName>
</protein>
<dbReference type="PANTHER" id="PTHR46744:SF1">
    <property type="entry name" value="PROTEIN UNC-93 HOMOLOG B1"/>
    <property type="match status" value="1"/>
</dbReference>
<proteinExistence type="predicted"/>
<dbReference type="RefSeq" id="XP_032803212.1">
    <property type="nucleotide sequence ID" value="XM_032947321.1"/>
</dbReference>
<name>A0AAJ7WMS5_PETMA</name>
<feature type="transmembrane region" description="Helical" evidence="2">
    <location>
        <begin position="156"/>
        <end position="174"/>
    </location>
</feature>
<feature type="region of interest" description="Disordered" evidence="1">
    <location>
        <begin position="35"/>
        <end position="59"/>
    </location>
</feature>
<accession>A0AAJ7WMS5</accession>
<dbReference type="GO" id="GO:0034138">
    <property type="term" value="P:toll-like receptor 3 signaling pathway"/>
    <property type="evidence" value="ECO:0007669"/>
    <property type="project" value="TreeGrafter"/>
</dbReference>
<feature type="transmembrane region" description="Helical" evidence="2">
    <location>
        <begin position="396"/>
        <end position="414"/>
    </location>
</feature>
<keyword evidence="3" id="KW-1185">Reference proteome</keyword>
<dbReference type="KEGG" id="pmrn:116939197"/>
<evidence type="ECO:0000313" key="4">
    <source>
        <dbReference type="RefSeq" id="XP_032803212.1"/>
    </source>
</evidence>
<dbReference type="AlphaFoldDB" id="A0AAJ7WMS5"/>
<feature type="transmembrane region" description="Helical" evidence="2">
    <location>
        <begin position="233"/>
        <end position="252"/>
    </location>
</feature>
<feature type="transmembrane region" description="Helical" evidence="2">
    <location>
        <begin position="79"/>
        <end position="100"/>
    </location>
</feature>
<organism evidence="3 4">
    <name type="scientific">Petromyzon marinus</name>
    <name type="common">Sea lamprey</name>
    <dbReference type="NCBI Taxonomy" id="7757"/>
    <lineage>
        <taxon>Eukaryota</taxon>
        <taxon>Metazoa</taxon>
        <taxon>Chordata</taxon>
        <taxon>Craniata</taxon>
        <taxon>Vertebrata</taxon>
        <taxon>Cyclostomata</taxon>
        <taxon>Hyperoartia</taxon>
        <taxon>Petromyzontiformes</taxon>
        <taxon>Petromyzontidae</taxon>
        <taxon>Petromyzon</taxon>
    </lineage>
</organism>
<feature type="compositionally biased region" description="Basic and acidic residues" evidence="1">
    <location>
        <begin position="572"/>
        <end position="585"/>
    </location>
</feature>
<feature type="transmembrane region" description="Helical" evidence="2">
    <location>
        <begin position="514"/>
        <end position="533"/>
    </location>
</feature>
<dbReference type="GO" id="GO:0035325">
    <property type="term" value="F:Toll-like receptor binding"/>
    <property type="evidence" value="ECO:0007669"/>
    <property type="project" value="InterPro"/>
</dbReference>
<feature type="region of interest" description="Disordered" evidence="1">
    <location>
        <begin position="559"/>
        <end position="645"/>
    </location>
</feature>
<feature type="compositionally biased region" description="Basic and acidic residues" evidence="1">
    <location>
        <begin position="622"/>
        <end position="632"/>
    </location>
</feature>
<dbReference type="InterPro" id="IPR043268">
    <property type="entry name" value="UNC93B1"/>
</dbReference>
<gene>
    <name evidence="4" type="primary">UNC93B1</name>
</gene>
<keyword evidence="2" id="KW-0812">Transmembrane</keyword>
<dbReference type="CTD" id="81622"/>
<evidence type="ECO:0000256" key="2">
    <source>
        <dbReference type="SAM" id="Phobius"/>
    </source>
</evidence>
<feature type="transmembrane region" description="Helical" evidence="2">
    <location>
        <begin position="421"/>
        <end position="439"/>
    </location>
</feature>
<evidence type="ECO:0000313" key="3">
    <source>
        <dbReference type="Proteomes" id="UP001318040"/>
    </source>
</evidence>
<keyword evidence="2" id="KW-0472">Membrane</keyword>
<feature type="transmembrane region" description="Helical" evidence="2">
    <location>
        <begin position="302"/>
        <end position="328"/>
    </location>
</feature>
<dbReference type="PANTHER" id="PTHR46744">
    <property type="entry name" value="PROTEIN UNC-93 HOMOLOG B1"/>
    <property type="match status" value="1"/>
</dbReference>
<keyword evidence="2" id="KW-1133">Transmembrane helix</keyword>
<feature type="transmembrane region" description="Helical" evidence="2">
    <location>
        <begin position="180"/>
        <end position="202"/>
    </location>
</feature>
<reference evidence="4" key="1">
    <citation type="submission" date="2025-08" db="UniProtKB">
        <authorList>
            <consortium name="RefSeq"/>
        </authorList>
    </citation>
    <scope>IDENTIFICATION</scope>
    <source>
        <tissue evidence="4">Sperm</tissue>
    </source>
</reference>
<dbReference type="GO" id="GO:0005764">
    <property type="term" value="C:lysosome"/>
    <property type="evidence" value="ECO:0007669"/>
    <property type="project" value="TreeGrafter"/>
</dbReference>
<dbReference type="GO" id="GO:0034162">
    <property type="term" value="P:toll-like receptor 9 signaling pathway"/>
    <property type="evidence" value="ECO:0007669"/>
    <property type="project" value="TreeGrafter"/>
</dbReference>